<organism evidence="1 2">
    <name type="scientific">Oceanobacillus picturae</name>
    <dbReference type="NCBI Taxonomy" id="171693"/>
    <lineage>
        <taxon>Bacteria</taxon>
        <taxon>Bacillati</taxon>
        <taxon>Bacillota</taxon>
        <taxon>Bacilli</taxon>
        <taxon>Bacillales</taxon>
        <taxon>Bacillaceae</taxon>
        <taxon>Oceanobacillus</taxon>
    </lineage>
</organism>
<dbReference type="Proteomes" id="UP000028863">
    <property type="component" value="Unassembled WGS sequence"/>
</dbReference>
<dbReference type="AlphaFoldDB" id="W9BDD5"/>
<reference evidence="1" key="1">
    <citation type="submission" date="2014-03" db="EMBL/GenBank/DDBJ databases">
        <title>Draft genome sequencing of Oceanobacillus picturae strain S1 isolated from human gut.</title>
        <authorList>
            <person name="Croce O."/>
            <person name="Lagier J.C."/>
            <person name="Raoult D."/>
        </authorList>
    </citation>
    <scope>NUCLEOTIDE SEQUENCE [LARGE SCALE GENOMIC DNA]</scope>
    <source>
        <strain evidence="1">S1</strain>
    </source>
</reference>
<accession>W9BDD5</accession>
<dbReference type="EMBL" id="CCAX010000002">
    <property type="protein sequence ID" value="CDO04310.1"/>
    <property type="molecule type" value="Genomic_DNA"/>
</dbReference>
<keyword evidence="2" id="KW-1185">Reference proteome</keyword>
<proteinExistence type="predicted"/>
<gene>
    <name evidence="1" type="ORF">BN988_02864</name>
</gene>
<protein>
    <submittedName>
        <fullName evidence="1">Uncharacterized protein</fullName>
    </submittedName>
</protein>
<reference evidence="1" key="2">
    <citation type="submission" date="2014-03" db="EMBL/GenBank/DDBJ databases">
        <authorList>
            <person name="Urmite Genomes"/>
        </authorList>
    </citation>
    <scope>NUCLEOTIDE SEQUENCE</scope>
    <source>
        <strain evidence="1">S1</strain>
    </source>
</reference>
<comment type="caution">
    <text evidence="1">The sequence shown here is derived from an EMBL/GenBank/DDBJ whole genome shotgun (WGS) entry which is preliminary data.</text>
</comment>
<name>W9BDD5_9BACI</name>
<evidence type="ECO:0000313" key="1">
    <source>
        <dbReference type="EMBL" id="CDO04310.1"/>
    </source>
</evidence>
<dbReference type="RefSeq" id="WP_036577319.1">
    <property type="nucleotide sequence ID" value="NZ_CABLBW010000002.1"/>
</dbReference>
<sequence length="417" mass="49310">MRLISSRELTKEELLANLSTFLEKWISTSSKILIEEMELSFVVEGVKYDLSNNDEEIVFNLDSELDANINEISNMKKREREVISEPSLNYREINKWMFIKTSNLNIPHEIEVELDYVGNTVDLSGYSEKESLPVYSIERYCVKRKLEFLKKWNEQFIPKSILVSSFPLNSIENIPTSAIYFSDNEFHNCVRLSDVENVLDTKIYTDLKDKTSLVTTESIKKKLSIHLKPVEPVGRLFRWGSWAYVDNYRLENVFDINLAMKENGYCIVNNNEYYEKRFVDYLSEYDLNYFPKELKLKEKAVIYGVRIEDSVFEKKIHQIYKIDQILSKFTTLIHEKDLNDKHFRCPLALLHKLKREFSSQEKREDYNKLSPTGFTTKNELIFDSIPSNIQEIMNLHILEYKEKEKIDEIKKTKAKLK</sequence>
<evidence type="ECO:0000313" key="2">
    <source>
        <dbReference type="Proteomes" id="UP000028863"/>
    </source>
</evidence>